<dbReference type="PANTHER" id="PTHR42967:SF1">
    <property type="entry name" value="MBL FOLD METALLO-HYDROLASE"/>
    <property type="match status" value="1"/>
</dbReference>
<reference evidence="2" key="1">
    <citation type="submission" date="2017-02" db="EMBL/GenBank/DDBJ databases">
        <authorList>
            <person name="Varghese N."/>
            <person name="Submissions S."/>
        </authorList>
    </citation>
    <scope>NUCLEOTIDE SEQUENCE [LARGE SCALE GENOMIC DNA]</scope>
    <source>
        <strain evidence="2">ATCC BAA-73</strain>
    </source>
</reference>
<keyword evidence="2" id="KW-1185">Reference proteome</keyword>
<dbReference type="SUPFAM" id="SSF56281">
    <property type="entry name" value="Metallo-hydrolase/oxidoreductase"/>
    <property type="match status" value="1"/>
</dbReference>
<sequence>MTQVKEVNIYHLYHSGVAVQTSNHFLIFDYYNDETLDNQERSLDNGVIPIEILKTEDNTLVFVSHEHSDHYNPIVFDWENYNQEINYILSDDIEVAKEDNYHKLSKYQELKLEDVYIETYGTTDQGVSFYIEVDGLNIFHSGDLNWWHWNKFTPEEQKQEEADYKAELDRLKGKNIDVAFVPVDHRLEEHYYLAAKYFAETINPELIVPIHFRDNYYVTTDFKKEFNDLSVDFVEIKDRGQKIIFEMN</sequence>
<evidence type="ECO:0000313" key="1">
    <source>
        <dbReference type="EMBL" id="SJZ78280.1"/>
    </source>
</evidence>
<dbReference type="Gene3D" id="3.60.15.10">
    <property type="entry name" value="Ribonuclease Z/Hydroxyacylglutathione hydrolase-like"/>
    <property type="match status" value="1"/>
</dbReference>
<dbReference type="AlphaFoldDB" id="A0A1T4NG82"/>
<evidence type="ECO:0000313" key="2">
    <source>
        <dbReference type="Proteomes" id="UP000190625"/>
    </source>
</evidence>
<accession>A0A1T4NG82</accession>
<proteinExistence type="predicted"/>
<dbReference type="PANTHER" id="PTHR42967">
    <property type="entry name" value="METAL DEPENDENT HYDROLASE"/>
    <property type="match status" value="1"/>
</dbReference>
<dbReference type="OrthoDB" id="36975at2"/>
<dbReference type="STRING" id="142842.SAMN02745118_01807"/>
<name>A0A1T4NG82_9FIRM</name>
<dbReference type="Pfam" id="PF13483">
    <property type="entry name" value="Lactamase_B_3"/>
    <property type="match status" value="1"/>
</dbReference>
<gene>
    <name evidence="1" type="ORF">SAMN02745118_01807</name>
</gene>
<dbReference type="EMBL" id="FUWM01000014">
    <property type="protein sequence ID" value="SJZ78280.1"/>
    <property type="molecule type" value="Genomic_DNA"/>
</dbReference>
<protein>
    <submittedName>
        <fullName evidence="1">L-ascorbate metabolism protein UlaG, beta-lactamase superfamily</fullName>
    </submittedName>
</protein>
<organism evidence="1 2">
    <name type="scientific">Selenihalanaerobacter shriftii</name>
    <dbReference type="NCBI Taxonomy" id="142842"/>
    <lineage>
        <taxon>Bacteria</taxon>
        <taxon>Bacillati</taxon>
        <taxon>Bacillota</taxon>
        <taxon>Clostridia</taxon>
        <taxon>Halanaerobiales</taxon>
        <taxon>Halobacteroidaceae</taxon>
        <taxon>Selenihalanaerobacter</taxon>
    </lineage>
</organism>
<dbReference type="Proteomes" id="UP000190625">
    <property type="component" value="Unassembled WGS sequence"/>
</dbReference>
<dbReference type="RefSeq" id="WP_078810262.1">
    <property type="nucleotide sequence ID" value="NZ_FUWM01000014.1"/>
</dbReference>
<dbReference type="InterPro" id="IPR036866">
    <property type="entry name" value="RibonucZ/Hydroxyglut_hydro"/>
</dbReference>